<reference evidence="1 2" key="1">
    <citation type="journal article" date="2022" name="bioRxiv">
        <title>The genome of the oomycete Peronosclerospora sorghi, a cosmopolitan pathogen of maize and sorghum, is inflated with dispersed pseudogenes.</title>
        <authorList>
            <person name="Fletcher K."/>
            <person name="Martin F."/>
            <person name="Isakeit T."/>
            <person name="Cavanaugh K."/>
            <person name="Magill C."/>
            <person name="Michelmore R."/>
        </authorList>
    </citation>
    <scope>NUCLEOTIDE SEQUENCE [LARGE SCALE GENOMIC DNA]</scope>
    <source>
        <strain evidence="1">P6</strain>
    </source>
</reference>
<gene>
    <name evidence="1" type="ORF">PsorP6_001851</name>
</gene>
<name>A0ACC0WUJ6_9STRA</name>
<dbReference type="EMBL" id="CM047580">
    <property type="protein sequence ID" value="KAI9922600.1"/>
    <property type="molecule type" value="Genomic_DNA"/>
</dbReference>
<comment type="caution">
    <text evidence="1">The sequence shown here is derived from an EMBL/GenBank/DDBJ whole genome shotgun (WGS) entry which is preliminary data.</text>
</comment>
<protein>
    <submittedName>
        <fullName evidence="1">Uncharacterized protein</fullName>
    </submittedName>
</protein>
<organism evidence="1 2">
    <name type="scientific">Peronosclerospora sorghi</name>
    <dbReference type="NCBI Taxonomy" id="230839"/>
    <lineage>
        <taxon>Eukaryota</taxon>
        <taxon>Sar</taxon>
        <taxon>Stramenopiles</taxon>
        <taxon>Oomycota</taxon>
        <taxon>Peronosporomycetes</taxon>
        <taxon>Peronosporales</taxon>
        <taxon>Peronosporaceae</taxon>
        <taxon>Peronosclerospora</taxon>
    </lineage>
</organism>
<accession>A0ACC0WUJ6</accession>
<sequence length="221" mass="24293">MHGRREAVVVQQEERVTGTSSTVGPISSIIRSHTSLVQGSTIGCIMQRIHFNDGDVSEIDFSTLAQYNKRLGPEECALVARSMATNHTIRKLVIRDHAIGDDGAIALSRMLCNNTTLKSLELYGNSISDRGGEALAQALYGHDSLAQLCLKSLDLVQNRITWKGAQILLDALDVSLRLETITMDANDMPTFIESEFAATLARNRAESFMHESYVAKERGIN</sequence>
<evidence type="ECO:0000313" key="2">
    <source>
        <dbReference type="Proteomes" id="UP001163321"/>
    </source>
</evidence>
<keyword evidence="2" id="KW-1185">Reference proteome</keyword>
<dbReference type="Proteomes" id="UP001163321">
    <property type="component" value="Chromosome 1"/>
</dbReference>
<proteinExistence type="predicted"/>
<evidence type="ECO:0000313" key="1">
    <source>
        <dbReference type="EMBL" id="KAI9922600.1"/>
    </source>
</evidence>